<reference evidence="8 9" key="1">
    <citation type="submission" date="2020-06" db="EMBL/GenBank/DDBJ databases">
        <authorList>
            <consortium name="Wellcome Sanger Institute Data Sharing"/>
        </authorList>
    </citation>
    <scope>NUCLEOTIDE SEQUENCE [LARGE SCALE GENOMIC DNA]</scope>
</reference>
<dbReference type="GO" id="GO:0005125">
    <property type="term" value="F:cytokine activity"/>
    <property type="evidence" value="ECO:0007669"/>
    <property type="project" value="UniProtKB-KW"/>
</dbReference>
<dbReference type="InterPro" id="IPR020443">
    <property type="entry name" value="IL-10/19/20/24/26"/>
</dbReference>
<name>A0AAY4EFE3_9TELE</name>
<evidence type="ECO:0000256" key="1">
    <source>
        <dbReference type="ARBA" id="ARBA00004613"/>
    </source>
</evidence>
<evidence type="ECO:0000256" key="6">
    <source>
        <dbReference type="PIRSR" id="PIRSR620443-51"/>
    </source>
</evidence>
<keyword evidence="9" id="KW-1185">Reference proteome</keyword>
<dbReference type="GO" id="GO:0005615">
    <property type="term" value="C:extracellular space"/>
    <property type="evidence" value="ECO:0007669"/>
    <property type="project" value="UniProtKB-KW"/>
</dbReference>
<dbReference type="Gene3D" id="1.20.1250.10">
    <property type="match status" value="1"/>
</dbReference>
<evidence type="ECO:0000256" key="5">
    <source>
        <dbReference type="ARBA" id="ARBA00022729"/>
    </source>
</evidence>
<sequence length="181" mass="20387">MKTNLQLYVHLLLSGPAWGWKLNLGTCRVTVHTHELRHHFHAIRHSVVSFSSAPTSLHNTTCRQPNIHSEKVERCCLLQHLLRFYVEKVFSSYASIHAEHKRTTSLMANAFLSIKKDLLQCHCQCGELTKQKMDAIQASFEKVNGRYSAACMRIPCIGLISKIFSGLHLSSSSAGPGHRHS</sequence>
<accession>A0AAY4EFE3</accession>
<dbReference type="Proteomes" id="UP000694580">
    <property type="component" value="Chromosome 12"/>
</dbReference>
<protein>
    <submittedName>
        <fullName evidence="8">Uncharacterized protein</fullName>
    </submittedName>
</protein>
<feature type="chain" id="PRO_5044217040" evidence="7">
    <location>
        <begin position="20"/>
        <end position="181"/>
    </location>
</feature>
<feature type="disulfide bond" evidence="6">
    <location>
        <begin position="75"/>
        <end position="123"/>
    </location>
</feature>
<feature type="disulfide bond" evidence="6">
    <location>
        <begin position="76"/>
        <end position="125"/>
    </location>
</feature>
<evidence type="ECO:0000313" key="9">
    <source>
        <dbReference type="Proteomes" id="UP000694580"/>
    </source>
</evidence>
<comment type="similarity">
    <text evidence="2">Belongs to the IL-10 family.</text>
</comment>
<keyword evidence="4" id="KW-0964">Secreted</keyword>
<feature type="signal peptide" evidence="7">
    <location>
        <begin position="1"/>
        <end position="19"/>
    </location>
</feature>
<reference evidence="8" key="2">
    <citation type="submission" date="2025-08" db="UniProtKB">
        <authorList>
            <consortium name="Ensembl"/>
        </authorList>
    </citation>
    <scope>IDENTIFICATION</scope>
</reference>
<dbReference type="Ensembl" id="ENSDCDT00010066836.1">
    <property type="protein sequence ID" value="ENSDCDP00010056203.1"/>
    <property type="gene ID" value="ENSDCDG00010032085.1"/>
</dbReference>
<keyword evidence="5 7" id="KW-0732">Signal</keyword>
<evidence type="ECO:0000256" key="7">
    <source>
        <dbReference type="SAM" id="SignalP"/>
    </source>
</evidence>
<evidence type="ECO:0000256" key="4">
    <source>
        <dbReference type="ARBA" id="ARBA00022525"/>
    </source>
</evidence>
<evidence type="ECO:0000256" key="2">
    <source>
        <dbReference type="ARBA" id="ARBA00008813"/>
    </source>
</evidence>
<dbReference type="PANTHER" id="PTHR48482">
    <property type="entry name" value="INTERLEUKIN-19-RELATED"/>
    <property type="match status" value="1"/>
</dbReference>
<dbReference type="InterPro" id="IPR009079">
    <property type="entry name" value="4_helix_cytokine-like_core"/>
</dbReference>
<organism evidence="8 9">
    <name type="scientific">Denticeps clupeoides</name>
    <name type="common">denticle herring</name>
    <dbReference type="NCBI Taxonomy" id="299321"/>
    <lineage>
        <taxon>Eukaryota</taxon>
        <taxon>Metazoa</taxon>
        <taxon>Chordata</taxon>
        <taxon>Craniata</taxon>
        <taxon>Vertebrata</taxon>
        <taxon>Euteleostomi</taxon>
        <taxon>Actinopterygii</taxon>
        <taxon>Neopterygii</taxon>
        <taxon>Teleostei</taxon>
        <taxon>Clupei</taxon>
        <taxon>Clupeiformes</taxon>
        <taxon>Denticipitoidei</taxon>
        <taxon>Denticipitidae</taxon>
        <taxon>Denticeps</taxon>
    </lineage>
</organism>
<comment type="subcellular location">
    <subcellularLocation>
        <location evidence="1">Secreted</location>
    </subcellularLocation>
</comment>
<reference evidence="8" key="3">
    <citation type="submission" date="2025-09" db="UniProtKB">
        <authorList>
            <consortium name="Ensembl"/>
        </authorList>
    </citation>
    <scope>IDENTIFICATION</scope>
</reference>
<keyword evidence="3" id="KW-0202">Cytokine</keyword>
<feature type="disulfide bond" evidence="6">
    <location>
        <begin position="27"/>
        <end position="121"/>
    </location>
</feature>
<evidence type="ECO:0000313" key="8">
    <source>
        <dbReference type="Ensembl" id="ENSDCDP00010056203.1"/>
    </source>
</evidence>
<dbReference type="AlphaFoldDB" id="A0AAY4EFE3"/>
<evidence type="ECO:0000256" key="3">
    <source>
        <dbReference type="ARBA" id="ARBA00022514"/>
    </source>
</evidence>
<dbReference type="SUPFAM" id="SSF47266">
    <property type="entry name" value="4-helical cytokines"/>
    <property type="match status" value="1"/>
</dbReference>
<keyword evidence="6" id="KW-1015">Disulfide bond</keyword>
<dbReference type="PANTHER" id="PTHR48482:SF3">
    <property type="entry name" value="INTERLEUKIN-19"/>
    <property type="match status" value="1"/>
</dbReference>
<proteinExistence type="inferred from homology"/>
<gene>
    <name evidence="8" type="primary">il19l</name>
</gene>